<keyword evidence="9" id="KW-0862">Zinc</keyword>
<comment type="subcellular location">
    <subcellularLocation>
        <location evidence="2">Membrane</location>
        <topology evidence="2">Multi-pass membrane protein</topology>
    </subcellularLocation>
</comment>
<evidence type="ECO:0000256" key="6">
    <source>
        <dbReference type="ARBA" id="ARBA00022723"/>
    </source>
</evidence>
<keyword evidence="4" id="KW-0808">Transferase</keyword>
<keyword evidence="8" id="KW-0833">Ubl conjugation pathway</keyword>
<keyword evidence="7" id="KW-0863">Zinc-finger</keyword>
<dbReference type="GO" id="GO:0008270">
    <property type="term" value="F:zinc ion binding"/>
    <property type="evidence" value="ECO:0007669"/>
    <property type="project" value="UniProtKB-KW"/>
</dbReference>
<evidence type="ECO:0000256" key="1">
    <source>
        <dbReference type="ARBA" id="ARBA00000900"/>
    </source>
</evidence>
<feature type="domain" description="E3 Ubiquitin ligase MUL1-like" evidence="13">
    <location>
        <begin position="130"/>
        <end position="274"/>
    </location>
</feature>
<comment type="caution">
    <text evidence="14">The sequence shown here is derived from an EMBL/GenBank/DDBJ whole genome shotgun (WGS) entry which is preliminary data.</text>
</comment>
<dbReference type="GO" id="GO:0061630">
    <property type="term" value="F:ubiquitin protein ligase activity"/>
    <property type="evidence" value="ECO:0007669"/>
    <property type="project" value="UniProtKB-EC"/>
</dbReference>
<name>A0AA41VEH9_PAPNU</name>
<accession>A0AA41VEH9</accession>
<keyword evidence="11 12" id="KW-0472">Membrane</keyword>
<dbReference type="PANTHER" id="PTHR47355">
    <property type="entry name" value="E3 UBIQUITIN-PROTEIN LIGASE SPL2"/>
    <property type="match status" value="1"/>
</dbReference>
<dbReference type="Pfam" id="PF12483">
    <property type="entry name" value="GIDE"/>
    <property type="match status" value="1"/>
</dbReference>
<dbReference type="EC" id="2.3.2.27" evidence="3"/>
<evidence type="ECO:0000256" key="8">
    <source>
        <dbReference type="ARBA" id="ARBA00022786"/>
    </source>
</evidence>
<reference evidence="14" key="1">
    <citation type="submission" date="2022-03" db="EMBL/GenBank/DDBJ databases">
        <title>A functionally conserved STORR gene fusion in Papaver species that diverged 16.8 million years ago.</title>
        <authorList>
            <person name="Catania T."/>
        </authorList>
    </citation>
    <scope>NUCLEOTIDE SEQUENCE</scope>
    <source>
        <strain evidence="14">S-191538</strain>
    </source>
</reference>
<keyword evidence="15" id="KW-1185">Reference proteome</keyword>
<evidence type="ECO:0000256" key="5">
    <source>
        <dbReference type="ARBA" id="ARBA00022692"/>
    </source>
</evidence>
<dbReference type="Pfam" id="PF13920">
    <property type="entry name" value="zf-C3HC4_3"/>
    <property type="match status" value="1"/>
</dbReference>
<evidence type="ECO:0000256" key="9">
    <source>
        <dbReference type="ARBA" id="ARBA00022833"/>
    </source>
</evidence>
<evidence type="ECO:0000313" key="15">
    <source>
        <dbReference type="Proteomes" id="UP001177140"/>
    </source>
</evidence>
<dbReference type="Proteomes" id="UP001177140">
    <property type="component" value="Unassembled WGS sequence"/>
</dbReference>
<dbReference type="InterPro" id="IPR013083">
    <property type="entry name" value="Znf_RING/FYVE/PHD"/>
</dbReference>
<dbReference type="InterPro" id="IPR022170">
    <property type="entry name" value="MUL1-like"/>
</dbReference>
<dbReference type="InterPro" id="IPR044247">
    <property type="entry name" value="SPL2-like"/>
</dbReference>
<evidence type="ECO:0000256" key="7">
    <source>
        <dbReference type="ARBA" id="ARBA00022771"/>
    </source>
</evidence>
<dbReference type="PANTHER" id="PTHR47355:SF1">
    <property type="entry name" value="E3 UBIQUITIN-PROTEIN LIGASE SPL2"/>
    <property type="match status" value="1"/>
</dbReference>
<dbReference type="AlphaFoldDB" id="A0AA41VEH9"/>
<evidence type="ECO:0000313" key="14">
    <source>
        <dbReference type="EMBL" id="MCL7039761.1"/>
    </source>
</evidence>
<proteinExistence type="predicted"/>
<evidence type="ECO:0000256" key="10">
    <source>
        <dbReference type="ARBA" id="ARBA00022989"/>
    </source>
</evidence>
<organism evidence="14 15">
    <name type="scientific">Papaver nudicaule</name>
    <name type="common">Iceland poppy</name>
    <dbReference type="NCBI Taxonomy" id="74823"/>
    <lineage>
        <taxon>Eukaryota</taxon>
        <taxon>Viridiplantae</taxon>
        <taxon>Streptophyta</taxon>
        <taxon>Embryophyta</taxon>
        <taxon>Tracheophyta</taxon>
        <taxon>Spermatophyta</taxon>
        <taxon>Magnoliopsida</taxon>
        <taxon>Ranunculales</taxon>
        <taxon>Papaveraceae</taxon>
        <taxon>Papaveroideae</taxon>
        <taxon>Papaver</taxon>
    </lineage>
</organism>
<protein>
    <recommendedName>
        <fullName evidence="3">RING-type E3 ubiquitin transferase</fullName>
        <ecNumber evidence="3">2.3.2.27</ecNumber>
    </recommendedName>
</protein>
<evidence type="ECO:0000259" key="13">
    <source>
        <dbReference type="Pfam" id="PF12483"/>
    </source>
</evidence>
<dbReference type="GO" id="GO:0016567">
    <property type="term" value="P:protein ubiquitination"/>
    <property type="evidence" value="ECO:0007669"/>
    <property type="project" value="InterPro"/>
</dbReference>
<dbReference type="EMBL" id="JAJJMA010204639">
    <property type="protein sequence ID" value="MCL7039761.1"/>
    <property type="molecule type" value="Genomic_DNA"/>
</dbReference>
<evidence type="ECO:0000256" key="12">
    <source>
        <dbReference type="SAM" id="Phobius"/>
    </source>
</evidence>
<evidence type="ECO:0000256" key="3">
    <source>
        <dbReference type="ARBA" id="ARBA00012483"/>
    </source>
</evidence>
<dbReference type="CDD" id="cd23145">
    <property type="entry name" value="RING-HC_SPL2-like"/>
    <property type="match status" value="1"/>
</dbReference>
<feature type="transmembrane region" description="Helical" evidence="12">
    <location>
        <begin position="259"/>
        <end position="279"/>
    </location>
</feature>
<comment type="catalytic activity">
    <reaction evidence="1">
        <text>S-ubiquitinyl-[E2 ubiquitin-conjugating enzyme]-L-cysteine + [acceptor protein]-L-lysine = [E2 ubiquitin-conjugating enzyme]-L-cysteine + N(6)-ubiquitinyl-[acceptor protein]-L-lysine.</text>
        <dbReference type="EC" id="2.3.2.27"/>
    </reaction>
</comment>
<gene>
    <name evidence="14" type="ORF">MKW94_023464</name>
</gene>
<evidence type="ECO:0000256" key="2">
    <source>
        <dbReference type="ARBA" id="ARBA00004141"/>
    </source>
</evidence>
<dbReference type="GO" id="GO:0016020">
    <property type="term" value="C:membrane"/>
    <property type="evidence" value="ECO:0007669"/>
    <property type="project" value="UniProtKB-SubCell"/>
</dbReference>
<keyword evidence="6" id="KW-0479">Metal-binding</keyword>
<dbReference type="Gene3D" id="3.30.40.10">
    <property type="entry name" value="Zinc/RING finger domain, C3HC4 (zinc finger)"/>
    <property type="match status" value="1"/>
</dbReference>
<evidence type="ECO:0000256" key="4">
    <source>
        <dbReference type="ARBA" id="ARBA00022679"/>
    </source>
</evidence>
<evidence type="ECO:0000256" key="11">
    <source>
        <dbReference type="ARBA" id="ARBA00023136"/>
    </source>
</evidence>
<sequence>MSLSDQLTALAKDGTIVGVLLAFVAVKAWQGYNFTSSALHKIHDAPNIKISDLRQLLEKEAETHHNGSKLVMVKGIVEAQRSVDGLRSTTRPNALVSNETGESAVLIEKTLTCVYDRWWGLFRWTPDYLRTWKDQQSRSVRMVPFVLMDTGRSSSSDYLFVNMDGSKHHLPLSTVYTKLQPYQASPYTFLQAVFGHPHPVGLLDEEKVISLGKQISAVGVCSFEDGVPQIKSSQALPYFLTDMTKDQLMVDLAFKKSCLFWGGLLLGSLSIGILGYATMRNLRRWKEWRQRRQIEQSREANCATSAGAMDTELETDKVAVEVLPDGELCVVCLMQRRRAAFVPCGHMVCCPRCALAVRRHSSPTCLVYVNFSYFVNPVIYHPLDG</sequence>
<keyword evidence="5 12" id="KW-0812">Transmembrane</keyword>
<keyword evidence="10 12" id="KW-1133">Transmembrane helix</keyword>